<dbReference type="InterPro" id="IPR017896">
    <property type="entry name" value="4Fe4S_Fe-S-bd"/>
</dbReference>
<dbReference type="Proteomes" id="UP000054010">
    <property type="component" value="Unassembled WGS sequence"/>
</dbReference>
<gene>
    <name evidence="6" type="ORF">OSCT_2254</name>
</gene>
<protein>
    <submittedName>
        <fullName evidence="6">Polyferredoxin</fullName>
    </submittedName>
</protein>
<dbReference type="HOGENOM" id="CLU_033147_0_1_0"/>
<dbReference type="PANTHER" id="PTHR30224">
    <property type="entry name" value="ELECTRON TRANSPORT PROTEIN"/>
    <property type="match status" value="1"/>
</dbReference>
<feature type="transmembrane region" description="Helical" evidence="4">
    <location>
        <begin position="7"/>
        <end position="27"/>
    </location>
</feature>
<evidence type="ECO:0000256" key="3">
    <source>
        <dbReference type="ARBA" id="ARBA00023136"/>
    </source>
</evidence>
<feature type="transmembrane region" description="Helical" evidence="4">
    <location>
        <begin position="171"/>
        <end position="199"/>
    </location>
</feature>
<dbReference type="Gene3D" id="3.30.70.20">
    <property type="match status" value="1"/>
</dbReference>
<dbReference type="GO" id="GO:0005886">
    <property type="term" value="C:plasma membrane"/>
    <property type="evidence" value="ECO:0007669"/>
    <property type="project" value="UniProtKB-SubCell"/>
</dbReference>
<dbReference type="InterPro" id="IPR052378">
    <property type="entry name" value="NosR_regulator"/>
</dbReference>
<feature type="domain" description="4Fe-4S ferredoxin-type" evidence="5">
    <location>
        <begin position="223"/>
        <end position="252"/>
    </location>
</feature>
<dbReference type="EMBL" id="ADVR01000097">
    <property type="protein sequence ID" value="EFO79879.1"/>
    <property type="molecule type" value="Genomic_DNA"/>
</dbReference>
<dbReference type="STRING" id="765420.OSCT_2254"/>
<sequence length="292" mass="31926">MLQSLRHLVQLAVVGFIIVVATQHLVLGDASASPEAFCPFGGLETLYSYLTGASTIAHTHLSNLAIFLAVVITSVIARGAFCGWICPFGTIQEWIHSVSRWLQRHIRPFGRAMHSLNQHLNPRTKRDAYTGPTLGQRIDKALSYGRYVVLAWIIGATIAYGSMVFRDYDPWSALLSIAELQVTVGTYILIISLVASFFVDRAWCRYACPLGATISLLGRFSPFRIEISKSACNQCGLCTQHCPMGIDVTHAGVVTDMRCIGCMICVSDCSRTEAIDMRLAVPGTPSVATPKQ</sequence>
<keyword evidence="3 4" id="KW-0472">Membrane</keyword>
<accession>E1IFZ0</accession>
<evidence type="ECO:0000256" key="4">
    <source>
        <dbReference type="SAM" id="Phobius"/>
    </source>
</evidence>
<evidence type="ECO:0000256" key="2">
    <source>
        <dbReference type="ARBA" id="ARBA00022475"/>
    </source>
</evidence>
<keyword evidence="7" id="KW-1185">Reference proteome</keyword>
<proteinExistence type="predicted"/>
<comment type="subcellular location">
    <subcellularLocation>
        <location evidence="1">Cell membrane</location>
    </subcellularLocation>
</comment>
<name>E1IFZ0_9CHLR</name>
<dbReference type="AlphaFoldDB" id="E1IFZ0"/>
<dbReference type="SUPFAM" id="SSF54862">
    <property type="entry name" value="4Fe-4S ferredoxins"/>
    <property type="match status" value="1"/>
</dbReference>
<dbReference type="Pfam" id="PF12801">
    <property type="entry name" value="Fer4_5"/>
    <property type="match status" value="2"/>
</dbReference>
<dbReference type="PROSITE" id="PS51379">
    <property type="entry name" value="4FE4S_FER_2"/>
    <property type="match status" value="1"/>
</dbReference>
<dbReference type="PANTHER" id="PTHR30224:SF4">
    <property type="entry name" value="ELECTRON TRANSPORT PROTEIN YCCM-RELATED"/>
    <property type="match status" value="1"/>
</dbReference>
<feature type="transmembrane region" description="Helical" evidence="4">
    <location>
        <begin position="64"/>
        <end position="86"/>
    </location>
</feature>
<evidence type="ECO:0000259" key="5">
    <source>
        <dbReference type="PROSITE" id="PS51379"/>
    </source>
</evidence>
<comment type="caution">
    <text evidence="6">The sequence shown here is derived from an EMBL/GenBank/DDBJ whole genome shotgun (WGS) entry which is preliminary data.</text>
</comment>
<organism evidence="6 7">
    <name type="scientific">Oscillochloris trichoides DG-6</name>
    <dbReference type="NCBI Taxonomy" id="765420"/>
    <lineage>
        <taxon>Bacteria</taxon>
        <taxon>Bacillati</taxon>
        <taxon>Chloroflexota</taxon>
        <taxon>Chloroflexia</taxon>
        <taxon>Chloroflexales</taxon>
        <taxon>Chloroflexineae</taxon>
        <taxon>Oscillochloridaceae</taxon>
        <taxon>Oscillochloris</taxon>
    </lineage>
</organism>
<reference evidence="6 7" key="1">
    <citation type="journal article" date="2011" name="J. Bacteriol.">
        <title>Draft genome sequence of the anoxygenic filamentous phototrophic bacterium Oscillochloris trichoides subsp. DG-6.</title>
        <authorList>
            <person name="Kuznetsov B.B."/>
            <person name="Ivanovsky R.N."/>
            <person name="Keppen O.I."/>
            <person name="Sukhacheva M.V."/>
            <person name="Bumazhkin B.K."/>
            <person name="Patutina E.O."/>
            <person name="Beletsky A.V."/>
            <person name="Mardanov A.V."/>
            <person name="Baslerov R.V."/>
            <person name="Panteleeva A.N."/>
            <person name="Kolganova T.V."/>
            <person name="Ravin N.V."/>
            <person name="Skryabin K.G."/>
        </authorList>
    </citation>
    <scope>NUCLEOTIDE SEQUENCE [LARGE SCALE GENOMIC DNA]</scope>
    <source>
        <strain evidence="6 7">DG-6</strain>
    </source>
</reference>
<keyword evidence="4" id="KW-0812">Transmembrane</keyword>
<feature type="transmembrane region" description="Helical" evidence="4">
    <location>
        <begin position="147"/>
        <end position="165"/>
    </location>
</feature>
<evidence type="ECO:0000313" key="6">
    <source>
        <dbReference type="EMBL" id="EFO79879.1"/>
    </source>
</evidence>
<keyword evidence="4" id="KW-1133">Transmembrane helix</keyword>
<dbReference type="eggNOG" id="COG0348">
    <property type="taxonomic scope" value="Bacteria"/>
</dbReference>
<evidence type="ECO:0000313" key="7">
    <source>
        <dbReference type="Proteomes" id="UP000054010"/>
    </source>
</evidence>
<keyword evidence="2" id="KW-1003">Cell membrane</keyword>
<evidence type="ECO:0000256" key="1">
    <source>
        <dbReference type="ARBA" id="ARBA00004236"/>
    </source>
</evidence>